<dbReference type="InterPro" id="IPR002346">
    <property type="entry name" value="Mopterin_DH_FAD-bd"/>
</dbReference>
<accession>A0ABT1X4P5</accession>
<comment type="caution">
    <text evidence="5">The sequence shown here is derived from an EMBL/GenBank/DDBJ whole genome shotgun (WGS) entry which is preliminary data.</text>
</comment>
<dbReference type="PROSITE" id="PS51387">
    <property type="entry name" value="FAD_PCMH"/>
    <property type="match status" value="1"/>
</dbReference>
<dbReference type="PANTHER" id="PTHR42659:SF2">
    <property type="entry name" value="XANTHINE DEHYDROGENASE SUBUNIT C-RELATED"/>
    <property type="match status" value="1"/>
</dbReference>
<dbReference type="Proteomes" id="UP001524642">
    <property type="component" value="Unassembled WGS sequence"/>
</dbReference>
<dbReference type="Pfam" id="PF03450">
    <property type="entry name" value="CO_deh_flav_C"/>
    <property type="match status" value="1"/>
</dbReference>
<dbReference type="Gene3D" id="3.30.390.50">
    <property type="entry name" value="CO dehydrogenase flavoprotein, C-terminal domain"/>
    <property type="match status" value="1"/>
</dbReference>
<organism evidence="5 6">
    <name type="scientific">Roseomonas populi</name>
    <dbReference type="NCBI Taxonomy" id="3121582"/>
    <lineage>
        <taxon>Bacteria</taxon>
        <taxon>Pseudomonadati</taxon>
        <taxon>Pseudomonadota</taxon>
        <taxon>Alphaproteobacteria</taxon>
        <taxon>Acetobacterales</taxon>
        <taxon>Roseomonadaceae</taxon>
        <taxon>Roseomonas</taxon>
    </lineage>
</organism>
<dbReference type="PANTHER" id="PTHR42659">
    <property type="entry name" value="XANTHINE DEHYDROGENASE SUBUNIT C-RELATED"/>
    <property type="match status" value="1"/>
</dbReference>
<feature type="domain" description="FAD-binding PCMH-type" evidence="4">
    <location>
        <begin position="1"/>
        <end position="176"/>
    </location>
</feature>
<keyword evidence="6" id="KW-1185">Reference proteome</keyword>
<evidence type="ECO:0000313" key="5">
    <source>
        <dbReference type="EMBL" id="MCR0982689.1"/>
    </source>
</evidence>
<dbReference type="EMBL" id="JANJOU010000008">
    <property type="protein sequence ID" value="MCR0982689.1"/>
    <property type="molecule type" value="Genomic_DNA"/>
</dbReference>
<keyword evidence="3" id="KW-0560">Oxidoreductase</keyword>
<dbReference type="SUPFAM" id="SSF56176">
    <property type="entry name" value="FAD-binding/transporter-associated domain-like"/>
    <property type="match status" value="1"/>
</dbReference>
<gene>
    <name evidence="5" type="ORF">NRP21_11580</name>
</gene>
<evidence type="ECO:0000256" key="1">
    <source>
        <dbReference type="ARBA" id="ARBA00022630"/>
    </source>
</evidence>
<evidence type="ECO:0000256" key="3">
    <source>
        <dbReference type="ARBA" id="ARBA00023002"/>
    </source>
</evidence>
<evidence type="ECO:0000313" key="6">
    <source>
        <dbReference type="Proteomes" id="UP001524642"/>
    </source>
</evidence>
<keyword evidence="1" id="KW-0285">Flavoprotein</keyword>
<dbReference type="InterPro" id="IPR036683">
    <property type="entry name" value="CO_DH_flav_C_dom_sf"/>
</dbReference>
<dbReference type="SUPFAM" id="SSF55447">
    <property type="entry name" value="CO dehydrogenase flavoprotein C-terminal domain-like"/>
    <property type="match status" value="1"/>
</dbReference>
<evidence type="ECO:0000259" key="4">
    <source>
        <dbReference type="PROSITE" id="PS51387"/>
    </source>
</evidence>
<dbReference type="InterPro" id="IPR051312">
    <property type="entry name" value="Diverse_Substr_Oxidored"/>
</dbReference>
<reference evidence="5 6" key="1">
    <citation type="submission" date="2022-06" db="EMBL/GenBank/DDBJ databases">
        <title>Roseomonas CN29.</title>
        <authorList>
            <person name="Cheng Y."/>
            <person name="He X."/>
        </authorList>
    </citation>
    <scope>NUCLEOTIDE SEQUENCE [LARGE SCALE GENOMIC DNA]</scope>
    <source>
        <strain evidence="5 6">CN29</strain>
    </source>
</reference>
<protein>
    <submittedName>
        <fullName evidence="5">Xanthine dehydrogenase family protein subunit M</fullName>
    </submittedName>
</protein>
<sequence length="292" mass="31735">MRDFDYLMPETVGEVSGLLARLGDDCRMIAGGTALLLALRQRMVTPTHLVSLARVRGLRGITYDPRDGLRIGALTTHAAVARSPLVRQRYPVLADMASRLANPQVRNQGTLGGNLCYADPTTDPPTCLAALEAMLVLGSARGYRYLPVTDFLVDYYASALEPDEVLTEIRIPAPRFDFGYHARFHRTAAEHRPLINLALLARRDGDVVGEARLVVGATTVVPTRVAAAEAVLAGRRVTAALAREAADIVAEAIDPVSDIRGGSAFRRDMVRVVARRTIERLVEQDSEGRIVA</sequence>
<dbReference type="InterPro" id="IPR016166">
    <property type="entry name" value="FAD-bd_PCMH"/>
</dbReference>
<dbReference type="Gene3D" id="3.30.465.10">
    <property type="match status" value="1"/>
</dbReference>
<proteinExistence type="predicted"/>
<dbReference type="Gene3D" id="3.30.43.10">
    <property type="entry name" value="Uridine Diphospho-n-acetylenolpyruvylglucosamine Reductase, domain 2"/>
    <property type="match status" value="1"/>
</dbReference>
<dbReference type="InterPro" id="IPR016167">
    <property type="entry name" value="FAD-bd_PCMH_sub1"/>
</dbReference>
<dbReference type="Pfam" id="PF00941">
    <property type="entry name" value="FAD_binding_5"/>
    <property type="match status" value="1"/>
</dbReference>
<keyword evidence="2" id="KW-0274">FAD</keyword>
<dbReference type="InterPro" id="IPR005107">
    <property type="entry name" value="CO_DH_flav_C"/>
</dbReference>
<dbReference type="InterPro" id="IPR016169">
    <property type="entry name" value="FAD-bd_PCMH_sub2"/>
</dbReference>
<name>A0ABT1X4P5_9PROT</name>
<dbReference type="RefSeq" id="WP_257716355.1">
    <property type="nucleotide sequence ID" value="NZ_JANJOU010000008.1"/>
</dbReference>
<dbReference type="InterPro" id="IPR036318">
    <property type="entry name" value="FAD-bd_PCMH-like_sf"/>
</dbReference>
<evidence type="ECO:0000256" key="2">
    <source>
        <dbReference type="ARBA" id="ARBA00022827"/>
    </source>
</evidence>
<dbReference type="SMART" id="SM01092">
    <property type="entry name" value="CO_deh_flav_C"/>
    <property type="match status" value="1"/>
</dbReference>